<dbReference type="Pfam" id="PF14345">
    <property type="entry name" value="GDYXXLXY"/>
    <property type="match status" value="1"/>
</dbReference>
<dbReference type="Proteomes" id="UP000050277">
    <property type="component" value="Unassembled WGS sequence"/>
</dbReference>
<dbReference type="PATRIC" id="fig|70996.4.peg.1857"/>
<keyword evidence="2" id="KW-1185">Reference proteome</keyword>
<comment type="caution">
    <text evidence="1">The sequence shown here is derived from an EMBL/GenBank/DDBJ whole genome shotgun (WGS) entry which is preliminary data.</text>
</comment>
<dbReference type="InterPro" id="IPR025833">
    <property type="entry name" value="GDYXXLXY"/>
</dbReference>
<protein>
    <recommendedName>
        <fullName evidence="3">GDYXXLXY domain-containing protein</fullName>
    </recommendedName>
</protein>
<dbReference type="OrthoDB" id="4868247at2"/>
<dbReference type="PROSITE" id="PS51257">
    <property type="entry name" value="PROKAR_LIPOPROTEIN"/>
    <property type="match status" value="1"/>
</dbReference>
<sequence>MSIRIGLIILSLIACLGLVNYSVVQREEIINTGRVVYLELAPVDPRSLLQGDYMRLNYETFPRSYDQAYSSHGILVITLDEQNIGTFSHFEYGEQPLAVNQQRLKYRSNGYDVQIAGESFFFEEGTGERFNAGKYAEFRVNAVGEMALVGLRDKNLQPIK</sequence>
<dbReference type="AlphaFoldDB" id="A0A0P6YC21"/>
<dbReference type="EMBL" id="LGKP01000046">
    <property type="protein sequence ID" value="KPL79518.1"/>
    <property type="molecule type" value="Genomic_DNA"/>
</dbReference>
<evidence type="ECO:0000313" key="1">
    <source>
        <dbReference type="EMBL" id="KPL79518.1"/>
    </source>
</evidence>
<name>A0A0P6YC21_9CHLR</name>
<gene>
    <name evidence="1" type="ORF">SE18_26625</name>
</gene>
<reference evidence="1 2" key="1">
    <citation type="submission" date="2015-07" db="EMBL/GenBank/DDBJ databases">
        <title>Whole genome sequence of Herpetosiphon geysericola DSM 7119.</title>
        <authorList>
            <person name="Hemp J."/>
            <person name="Ward L.M."/>
            <person name="Pace L.A."/>
            <person name="Fischer W.W."/>
        </authorList>
    </citation>
    <scope>NUCLEOTIDE SEQUENCE [LARGE SCALE GENOMIC DNA]</scope>
    <source>
        <strain evidence="1 2">DSM 7119</strain>
    </source>
</reference>
<evidence type="ECO:0000313" key="2">
    <source>
        <dbReference type="Proteomes" id="UP000050277"/>
    </source>
</evidence>
<accession>A0A0P6YC21</accession>
<proteinExistence type="predicted"/>
<evidence type="ECO:0008006" key="3">
    <source>
        <dbReference type="Google" id="ProtNLM"/>
    </source>
</evidence>
<dbReference type="RefSeq" id="WP_054537502.1">
    <property type="nucleotide sequence ID" value="NZ_LGKP01000046.1"/>
</dbReference>
<organism evidence="1 2">
    <name type="scientific">Herpetosiphon geysericola</name>
    <dbReference type="NCBI Taxonomy" id="70996"/>
    <lineage>
        <taxon>Bacteria</taxon>
        <taxon>Bacillati</taxon>
        <taxon>Chloroflexota</taxon>
        <taxon>Chloroflexia</taxon>
        <taxon>Herpetosiphonales</taxon>
        <taxon>Herpetosiphonaceae</taxon>
        <taxon>Herpetosiphon</taxon>
    </lineage>
</organism>